<dbReference type="InterPro" id="IPR000652">
    <property type="entry name" value="Triosephosphate_isomerase"/>
</dbReference>
<keyword evidence="5" id="KW-0285">Flavoprotein</keyword>
<evidence type="ECO:0000313" key="12">
    <source>
        <dbReference type="EMBL" id="KAG9228291.1"/>
    </source>
</evidence>
<gene>
    <name evidence="12" type="ORF">BJ875DRAFT_389685</name>
</gene>
<dbReference type="GO" id="GO:0050660">
    <property type="term" value="F:flavin adenine dinucleotide binding"/>
    <property type="evidence" value="ECO:0007669"/>
    <property type="project" value="TreeGrafter"/>
</dbReference>
<evidence type="ECO:0000256" key="10">
    <source>
        <dbReference type="ARBA" id="ARBA00031906"/>
    </source>
</evidence>
<dbReference type="PANTHER" id="PTHR43735:SF3">
    <property type="entry name" value="FERROPTOSIS SUPPRESSOR PROTEIN 1"/>
    <property type="match status" value="1"/>
</dbReference>
<comment type="similarity">
    <text evidence="2">Belongs to the triosephosphate isomerase family.</text>
</comment>
<evidence type="ECO:0000256" key="2">
    <source>
        <dbReference type="ARBA" id="ARBA00007422"/>
    </source>
</evidence>
<dbReference type="Pfam" id="PF00121">
    <property type="entry name" value="TIM"/>
    <property type="match status" value="1"/>
</dbReference>
<dbReference type="GO" id="GO:0005737">
    <property type="term" value="C:cytoplasm"/>
    <property type="evidence" value="ECO:0007669"/>
    <property type="project" value="TreeGrafter"/>
</dbReference>
<keyword evidence="6" id="KW-0274">FAD</keyword>
<evidence type="ECO:0000313" key="13">
    <source>
        <dbReference type="Proteomes" id="UP000824998"/>
    </source>
</evidence>
<dbReference type="InterPro" id="IPR023753">
    <property type="entry name" value="FAD/NAD-binding_dom"/>
</dbReference>
<dbReference type="InterPro" id="IPR036188">
    <property type="entry name" value="FAD/NAD-bd_sf"/>
</dbReference>
<comment type="pathway">
    <text evidence="9">Carbohydrate biosynthesis.</text>
</comment>
<dbReference type="SUPFAM" id="SSF51351">
    <property type="entry name" value="Triosephosphate isomerase (TIM)"/>
    <property type="match status" value="1"/>
</dbReference>
<dbReference type="OrthoDB" id="202203at2759"/>
<name>A0A9P7Y6Z0_9HELO</name>
<dbReference type="GO" id="GO:0004174">
    <property type="term" value="F:electron-transferring-flavoprotein dehydrogenase activity"/>
    <property type="evidence" value="ECO:0007669"/>
    <property type="project" value="TreeGrafter"/>
</dbReference>
<feature type="domain" description="FAD/NAD(P)-binding" evidence="11">
    <location>
        <begin position="262"/>
        <end position="492"/>
    </location>
</feature>
<accession>A0A9P7Y6Z0</accession>
<keyword evidence="8 12" id="KW-0413">Isomerase</keyword>
<dbReference type="EMBL" id="MU251990">
    <property type="protein sequence ID" value="KAG9228291.1"/>
    <property type="molecule type" value="Genomic_DNA"/>
</dbReference>
<dbReference type="PROSITE" id="PS51440">
    <property type="entry name" value="TIM_2"/>
    <property type="match status" value="1"/>
</dbReference>
<protein>
    <recommendedName>
        <fullName evidence="4">triose-phosphate isomerase</fullName>
        <ecNumber evidence="4">5.3.1.1</ecNumber>
    </recommendedName>
    <alternativeName>
        <fullName evidence="10">Triose-phosphate isomerase</fullName>
    </alternativeName>
</protein>
<evidence type="ECO:0000256" key="7">
    <source>
        <dbReference type="ARBA" id="ARBA00023002"/>
    </source>
</evidence>
<dbReference type="EC" id="5.3.1.1" evidence="4"/>
<evidence type="ECO:0000256" key="8">
    <source>
        <dbReference type="ARBA" id="ARBA00023235"/>
    </source>
</evidence>
<dbReference type="CDD" id="cd00311">
    <property type="entry name" value="TIM"/>
    <property type="match status" value="1"/>
</dbReference>
<dbReference type="PANTHER" id="PTHR43735">
    <property type="entry name" value="APOPTOSIS-INDUCING FACTOR 1"/>
    <property type="match status" value="1"/>
</dbReference>
<dbReference type="Proteomes" id="UP000824998">
    <property type="component" value="Unassembled WGS sequence"/>
</dbReference>
<sequence>MSSSTRPQRTIGISLKLYFTPSQTLAYYLKLSPLVELAQAHDIHLFLVPSAVSLPLVLQLNDPTNPNVLPAGSSICSGSTTPGHKTSATLSLGAQDCSSYESGAYTGEVSPLELSLLGCTLVEMGHAERRKLFRESDESVAGKSKAVLRNGMTPLVCIGEKNHGSVQDAVQECQPQITSILDVLETMESSGDIRGGKGTGEIIFAYEPVWAIGQPKPADAKHVVSVVRALREICTRRGRGKEIRFLQLTHYPQLFQEIAPGFKQYPSGSFEYILGTATGIDTTSKNVTIQTSSGATLQQNYTELVIATGSRSSVDIPWKQSLEGTDKTKAVLHEYQERVKSAKHVVVAGAGPTGVETAAELAFEYKGQKEITLVTAGKTVLADLPPSVNKAAENQLKSMGVKVIANTKVTGETNVGGNMELSLSTGETLTTNLYLPTVGVIPNTEFVPSALKNNRGDVVVDGYLKVKGVENIWAVGDVVDVQPSQMAYAAAQSKALSKNLDLVLRGQNPIVYKTDGPPMIAVTLGRSKGTGRMGTWKFPSIIVYFVKGKTLFTEKLPKYVMGTEF</sequence>
<evidence type="ECO:0000259" key="11">
    <source>
        <dbReference type="Pfam" id="PF07992"/>
    </source>
</evidence>
<keyword evidence="13" id="KW-1185">Reference proteome</keyword>
<keyword evidence="7" id="KW-0560">Oxidoreductase</keyword>
<comment type="caution">
    <text evidence="12">The sequence shown here is derived from an EMBL/GenBank/DDBJ whole genome shotgun (WGS) entry which is preliminary data.</text>
</comment>
<dbReference type="InterPro" id="IPR035990">
    <property type="entry name" value="TIM_sf"/>
</dbReference>
<dbReference type="InterPro" id="IPR013785">
    <property type="entry name" value="Aldolase_TIM"/>
</dbReference>
<evidence type="ECO:0000256" key="4">
    <source>
        <dbReference type="ARBA" id="ARBA00011940"/>
    </source>
</evidence>
<evidence type="ECO:0000256" key="6">
    <source>
        <dbReference type="ARBA" id="ARBA00022827"/>
    </source>
</evidence>
<dbReference type="PRINTS" id="PR00469">
    <property type="entry name" value="PNDRDTASEII"/>
</dbReference>
<dbReference type="Gene3D" id="3.50.50.100">
    <property type="match status" value="1"/>
</dbReference>
<evidence type="ECO:0000256" key="5">
    <source>
        <dbReference type="ARBA" id="ARBA00022630"/>
    </source>
</evidence>
<dbReference type="AlphaFoldDB" id="A0A9P7Y6Z0"/>
<evidence type="ECO:0000256" key="1">
    <source>
        <dbReference type="ARBA" id="ARBA00006442"/>
    </source>
</evidence>
<organism evidence="12 13">
    <name type="scientific">Amylocarpus encephaloides</name>
    <dbReference type="NCBI Taxonomy" id="45428"/>
    <lineage>
        <taxon>Eukaryota</taxon>
        <taxon>Fungi</taxon>
        <taxon>Dikarya</taxon>
        <taxon>Ascomycota</taxon>
        <taxon>Pezizomycotina</taxon>
        <taxon>Leotiomycetes</taxon>
        <taxon>Helotiales</taxon>
        <taxon>Helotiales incertae sedis</taxon>
        <taxon>Amylocarpus</taxon>
    </lineage>
</organism>
<dbReference type="SUPFAM" id="SSF51905">
    <property type="entry name" value="FAD/NAD(P)-binding domain"/>
    <property type="match status" value="2"/>
</dbReference>
<evidence type="ECO:0000256" key="9">
    <source>
        <dbReference type="ARBA" id="ARBA00024331"/>
    </source>
</evidence>
<dbReference type="PRINTS" id="PR00368">
    <property type="entry name" value="FADPNR"/>
</dbReference>
<dbReference type="Gene3D" id="3.20.20.70">
    <property type="entry name" value="Aldolase class I"/>
    <property type="match status" value="1"/>
</dbReference>
<evidence type="ECO:0000256" key="3">
    <source>
        <dbReference type="ARBA" id="ARBA00011738"/>
    </source>
</evidence>
<dbReference type="Pfam" id="PF07992">
    <property type="entry name" value="Pyr_redox_2"/>
    <property type="match status" value="1"/>
</dbReference>
<comment type="similarity">
    <text evidence="1">Belongs to the FAD-dependent oxidoreductase family.</text>
</comment>
<proteinExistence type="inferred from homology"/>
<dbReference type="GO" id="GO:0004807">
    <property type="term" value="F:triose-phosphate isomerase activity"/>
    <property type="evidence" value="ECO:0007669"/>
    <property type="project" value="UniProtKB-EC"/>
</dbReference>
<reference evidence="12" key="1">
    <citation type="journal article" date="2021" name="IMA Fungus">
        <title>Genomic characterization of three marine fungi, including Emericellopsis atlantica sp. nov. with signatures of a generalist lifestyle and marine biomass degradation.</title>
        <authorList>
            <person name="Hagestad O.C."/>
            <person name="Hou L."/>
            <person name="Andersen J.H."/>
            <person name="Hansen E.H."/>
            <person name="Altermark B."/>
            <person name="Li C."/>
            <person name="Kuhnert E."/>
            <person name="Cox R.J."/>
            <person name="Crous P.W."/>
            <person name="Spatafora J.W."/>
            <person name="Lail K."/>
            <person name="Amirebrahimi M."/>
            <person name="Lipzen A."/>
            <person name="Pangilinan J."/>
            <person name="Andreopoulos W."/>
            <person name="Hayes R.D."/>
            <person name="Ng V."/>
            <person name="Grigoriev I.V."/>
            <person name="Jackson S.A."/>
            <person name="Sutton T.D.S."/>
            <person name="Dobson A.D.W."/>
            <person name="Rama T."/>
        </authorList>
    </citation>
    <scope>NUCLEOTIDE SEQUENCE</scope>
    <source>
        <strain evidence="12">TRa018bII</strain>
    </source>
</reference>
<comment type="subunit">
    <text evidence="3">Homodimer.</text>
</comment>